<dbReference type="OrthoDB" id="39175at2759"/>
<evidence type="ECO:0000313" key="7">
    <source>
        <dbReference type="EMBL" id="SAL98008.1"/>
    </source>
</evidence>
<dbReference type="PANTHER" id="PTHR46910">
    <property type="entry name" value="TRANSCRIPTION FACTOR PDR1"/>
    <property type="match status" value="1"/>
</dbReference>
<keyword evidence="3" id="KW-0238">DNA-binding</keyword>
<keyword evidence="4" id="KW-0539">Nucleus</keyword>
<dbReference type="InterPro" id="IPR001138">
    <property type="entry name" value="Zn2Cys6_DnaBD"/>
</dbReference>
<feature type="compositionally biased region" description="Low complexity" evidence="5">
    <location>
        <begin position="259"/>
        <end position="282"/>
    </location>
</feature>
<evidence type="ECO:0000256" key="4">
    <source>
        <dbReference type="ARBA" id="ARBA00023242"/>
    </source>
</evidence>
<feature type="compositionally biased region" description="Low complexity" evidence="5">
    <location>
        <begin position="189"/>
        <end position="213"/>
    </location>
</feature>
<evidence type="ECO:0000256" key="3">
    <source>
        <dbReference type="ARBA" id="ARBA00023125"/>
    </source>
</evidence>
<evidence type="ECO:0000256" key="5">
    <source>
        <dbReference type="SAM" id="MobiDB-lite"/>
    </source>
</evidence>
<protein>
    <recommendedName>
        <fullName evidence="6">Zn(2)-C6 fungal-type domain-containing protein</fullName>
    </recommendedName>
</protein>
<dbReference type="SUPFAM" id="SSF57701">
    <property type="entry name" value="Zn2/Cys6 DNA-binding domain"/>
    <property type="match status" value="1"/>
</dbReference>
<accession>A0A168M5Z5</accession>
<dbReference type="InParanoid" id="A0A168M5Z5"/>
<feature type="region of interest" description="Disordered" evidence="5">
    <location>
        <begin position="138"/>
        <end position="213"/>
    </location>
</feature>
<dbReference type="CDD" id="cd00067">
    <property type="entry name" value="GAL4"/>
    <property type="match status" value="1"/>
</dbReference>
<dbReference type="GO" id="GO:0000981">
    <property type="term" value="F:DNA-binding transcription factor activity, RNA polymerase II-specific"/>
    <property type="evidence" value="ECO:0007669"/>
    <property type="project" value="InterPro"/>
</dbReference>
<evidence type="ECO:0000313" key="8">
    <source>
        <dbReference type="Proteomes" id="UP000078561"/>
    </source>
</evidence>
<keyword evidence="2" id="KW-0479">Metal-binding</keyword>
<sequence>MVNTKPTHPSSTSTAARVDSNGNAITRMHSSMKRPRAPIACIRCHHKKVRCDGEHPNCARCTQGGVLCAYPSSRRSRNTQSTSVDPFIDNLSQLEVKIQQIEADLESQRSLFLSFQIMPATPSRLPYAPDTLEGARRLTKDISLQRPKRSIDNIKKRSLHQQETSGSNHKKLKQAHPSNQKKMAPRIKTPTTSSLSSSPSSFASNEPASANSNNTIQHSQSYLFPALDPFSYNTTGDWSFPDPSYGPPKDGSYQPGFHQPQTSSFVTPTPTTTNFTPQQPSPLSTPEYTEEDQLLSSSSSSATSYRTSYPYTPATTLSHAPSCQIMDLYNTFSMDDLISFDSQNPAPSIMDTNAVWYC</sequence>
<evidence type="ECO:0000256" key="2">
    <source>
        <dbReference type="ARBA" id="ARBA00022723"/>
    </source>
</evidence>
<evidence type="ECO:0000256" key="1">
    <source>
        <dbReference type="ARBA" id="ARBA00004123"/>
    </source>
</evidence>
<dbReference type="GO" id="GO:0008270">
    <property type="term" value="F:zinc ion binding"/>
    <property type="evidence" value="ECO:0007669"/>
    <property type="project" value="InterPro"/>
</dbReference>
<dbReference type="Gene3D" id="4.10.240.10">
    <property type="entry name" value="Zn(2)-C6 fungal-type DNA-binding domain"/>
    <property type="match status" value="1"/>
</dbReference>
<comment type="subcellular location">
    <subcellularLocation>
        <location evidence="1">Nucleus</location>
    </subcellularLocation>
</comment>
<name>A0A168M5Z5_ABSGL</name>
<organism evidence="7">
    <name type="scientific">Absidia glauca</name>
    <name type="common">Pin mould</name>
    <dbReference type="NCBI Taxonomy" id="4829"/>
    <lineage>
        <taxon>Eukaryota</taxon>
        <taxon>Fungi</taxon>
        <taxon>Fungi incertae sedis</taxon>
        <taxon>Mucoromycota</taxon>
        <taxon>Mucoromycotina</taxon>
        <taxon>Mucoromycetes</taxon>
        <taxon>Mucorales</taxon>
        <taxon>Cunninghamellaceae</taxon>
        <taxon>Absidia</taxon>
    </lineage>
</organism>
<dbReference type="AlphaFoldDB" id="A0A168M5Z5"/>
<gene>
    <name evidence="7" type="primary">ABSGL_03535.1 scaffold 4609</name>
</gene>
<dbReference type="Proteomes" id="UP000078561">
    <property type="component" value="Unassembled WGS sequence"/>
</dbReference>
<dbReference type="PROSITE" id="PS50048">
    <property type="entry name" value="ZN2_CY6_FUNGAL_2"/>
    <property type="match status" value="1"/>
</dbReference>
<dbReference type="PROSITE" id="PS00463">
    <property type="entry name" value="ZN2_CY6_FUNGAL_1"/>
    <property type="match status" value="1"/>
</dbReference>
<evidence type="ECO:0000259" key="6">
    <source>
        <dbReference type="PROSITE" id="PS50048"/>
    </source>
</evidence>
<dbReference type="OMA" id="QCYASAP"/>
<dbReference type="InterPro" id="IPR050987">
    <property type="entry name" value="AtrR-like"/>
</dbReference>
<reference evidence="7" key="1">
    <citation type="submission" date="2016-04" db="EMBL/GenBank/DDBJ databases">
        <authorList>
            <person name="Evans L.H."/>
            <person name="Alamgir A."/>
            <person name="Owens N."/>
            <person name="Weber N.D."/>
            <person name="Virtaneva K."/>
            <person name="Barbian K."/>
            <person name="Babar A."/>
            <person name="Rosenke K."/>
        </authorList>
    </citation>
    <scope>NUCLEOTIDE SEQUENCE [LARGE SCALE GENOMIC DNA]</scope>
    <source>
        <strain evidence="7">CBS 101.48</strain>
    </source>
</reference>
<dbReference type="GO" id="GO:0003677">
    <property type="term" value="F:DNA binding"/>
    <property type="evidence" value="ECO:0007669"/>
    <property type="project" value="UniProtKB-KW"/>
</dbReference>
<dbReference type="SMART" id="SM00066">
    <property type="entry name" value="GAL4"/>
    <property type="match status" value="1"/>
</dbReference>
<dbReference type="GO" id="GO:0005634">
    <property type="term" value="C:nucleus"/>
    <property type="evidence" value="ECO:0007669"/>
    <property type="project" value="UniProtKB-SubCell"/>
</dbReference>
<dbReference type="PANTHER" id="PTHR46910:SF3">
    <property type="entry name" value="HALOTOLERANCE PROTEIN 9-RELATED"/>
    <property type="match status" value="1"/>
</dbReference>
<feature type="domain" description="Zn(2)-C6 fungal-type" evidence="6">
    <location>
        <begin position="40"/>
        <end position="70"/>
    </location>
</feature>
<proteinExistence type="predicted"/>
<dbReference type="EMBL" id="LT552047">
    <property type="protein sequence ID" value="SAL98008.1"/>
    <property type="molecule type" value="Genomic_DNA"/>
</dbReference>
<keyword evidence="8" id="KW-1185">Reference proteome</keyword>
<dbReference type="Pfam" id="PF00172">
    <property type="entry name" value="Zn_clus"/>
    <property type="match status" value="1"/>
</dbReference>
<dbReference type="STRING" id="4829.A0A168M5Z5"/>
<dbReference type="InterPro" id="IPR036864">
    <property type="entry name" value="Zn2-C6_fun-type_DNA-bd_sf"/>
</dbReference>
<feature type="region of interest" description="Disordered" evidence="5">
    <location>
        <begin position="238"/>
        <end position="304"/>
    </location>
</feature>